<name>K2JQA9_9GAMM</name>
<evidence type="ECO:0000256" key="1">
    <source>
        <dbReference type="ARBA" id="ARBA00004571"/>
    </source>
</evidence>
<dbReference type="GO" id="GO:0044718">
    <property type="term" value="P:siderophore transmembrane transport"/>
    <property type="evidence" value="ECO:0007669"/>
    <property type="project" value="TreeGrafter"/>
</dbReference>
<evidence type="ECO:0000313" key="13">
    <source>
        <dbReference type="EMBL" id="EKE77503.1"/>
    </source>
</evidence>
<comment type="similarity">
    <text evidence="8 9">Belongs to the TonB-dependent receptor family.</text>
</comment>
<dbReference type="InterPro" id="IPR000531">
    <property type="entry name" value="Beta-barrel_TonB"/>
</dbReference>
<dbReference type="InterPro" id="IPR037066">
    <property type="entry name" value="Plug_dom_sf"/>
</dbReference>
<feature type="domain" description="TonB-dependent receptor-like beta-barrel" evidence="11">
    <location>
        <begin position="208"/>
        <end position="646"/>
    </location>
</feature>
<keyword evidence="5 9" id="KW-0798">TonB box</keyword>
<dbReference type="Proteomes" id="UP000006755">
    <property type="component" value="Unassembled WGS sequence"/>
</dbReference>
<dbReference type="InterPro" id="IPR036942">
    <property type="entry name" value="Beta-barrel_TonB_sf"/>
</dbReference>
<keyword evidence="2 8" id="KW-0813">Transport</keyword>
<keyword evidence="3 8" id="KW-1134">Transmembrane beta strand</keyword>
<evidence type="ECO:0000259" key="11">
    <source>
        <dbReference type="Pfam" id="PF00593"/>
    </source>
</evidence>
<feature type="region of interest" description="Disordered" evidence="10">
    <location>
        <begin position="346"/>
        <end position="365"/>
    </location>
</feature>
<organism evidence="13 14">
    <name type="scientific">Gallaecimonas xiamenensis 3-C-1</name>
    <dbReference type="NCBI Taxonomy" id="745411"/>
    <lineage>
        <taxon>Bacteria</taxon>
        <taxon>Pseudomonadati</taxon>
        <taxon>Pseudomonadota</taxon>
        <taxon>Gammaproteobacteria</taxon>
        <taxon>Enterobacterales</taxon>
        <taxon>Gallaecimonadaceae</taxon>
        <taxon>Gallaecimonas</taxon>
    </lineage>
</organism>
<dbReference type="Gene3D" id="2.40.170.20">
    <property type="entry name" value="TonB-dependent receptor, beta-barrel domain"/>
    <property type="match status" value="1"/>
</dbReference>
<reference evidence="13 14" key="1">
    <citation type="journal article" date="2012" name="J. Bacteriol.">
        <title>Genome Sequence of Gallaecimonas xiamenensis Type Strain 3-C-1.</title>
        <authorList>
            <person name="Lai Q."/>
            <person name="Wang L."/>
            <person name="Wang W."/>
            <person name="Shao Z."/>
        </authorList>
    </citation>
    <scope>NUCLEOTIDE SEQUENCE [LARGE SCALE GENOMIC DNA]</scope>
    <source>
        <strain evidence="13 14">3-C-1</strain>
    </source>
</reference>
<keyword evidence="6 8" id="KW-0472">Membrane</keyword>
<dbReference type="Pfam" id="PF07715">
    <property type="entry name" value="Plug"/>
    <property type="match status" value="1"/>
</dbReference>
<sequence>MVVTVTFADNARHLSFFGPQSMTSKALLGLLLAAPTLADDVEHIIVTSEAMNEPGVVVTDPKQPRQPLPAQDGADYLKTIPGFNLTRKGGASSDPLFRGMGASRLNILTDGQTLLGGCPNRMDPPTAYLSPQSFDSIKVIKGPQSVLYGPAAATVIFERKDERLTGPSLEGNVSATAAQYGRREGAMDLTAGNQDGFARLAAIKTRSDNFKDGDGNRVNSHYDRWSTDLQLGWTPSDDSLLMLSAGRSDGEAAYADRMMDGAKYDRTNLGLRLRQDNLSSWLTRLDGQLYYNYVDHVMDNYSQRSFTPSMMMPNPSVANPDNRTRGGRLQADLALGKGLTAKAGLDARSAQHRTRSSMNQPMMPYQDKDRMADGRFEQWGLFAEFSYDLAQASKLHWGARLDRWQAKDQRQTLSPSMMVSLANPTYGQTRHDNLPSGFVRLEQGSSIGTWYLGLGHAERFPDYWEIIGNSRASSDSASAFHTQAEKNTQLDGGWILRQGDLNLSLSLFFSRVDDFILIERQAMGADLVRNIDADSYGGEATLGYQLTPAFKVESSLAYSRGRNKTDDRALAQQPPLELRLSGQYRLGDWNLGALWRLVVDQSRVAVGQGNVIGLDTGPTAGFGTLSLNGSWQPDPHWQLSFGVDNLLDKRYAEHLSRAGAAVAGFEQADKVNEPGRTAWVKADYRF</sequence>
<dbReference type="InterPro" id="IPR039426">
    <property type="entry name" value="TonB-dep_rcpt-like"/>
</dbReference>
<feature type="domain" description="TonB-dependent receptor plug" evidence="12">
    <location>
        <begin position="61"/>
        <end position="153"/>
    </location>
</feature>
<dbReference type="InterPro" id="IPR012910">
    <property type="entry name" value="Plug_dom"/>
</dbReference>
<evidence type="ECO:0000256" key="10">
    <source>
        <dbReference type="SAM" id="MobiDB-lite"/>
    </source>
</evidence>
<comment type="caution">
    <text evidence="13">The sequence shown here is derived from an EMBL/GenBank/DDBJ whole genome shotgun (WGS) entry which is preliminary data.</text>
</comment>
<dbReference type="PANTHER" id="PTHR30069:SF49">
    <property type="entry name" value="OUTER MEMBRANE PROTEIN C"/>
    <property type="match status" value="1"/>
</dbReference>
<dbReference type="GO" id="GO:0015344">
    <property type="term" value="F:siderophore uptake transmembrane transporter activity"/>
    <property type="evidence" value="ECO:0007669"/>
    <property type="project" value="TreeGrafter"/>
</dbReference>
<gene>
    <name evidence="13" type="ORF">B3C1_01790</name>
</gene>
<proteinExistence type="inferred from homology"/>
<evidence type="ECO:0000313" key="14">
    <source>
        <dbReference type="Proteomes" id="UP000006755"/>
    </source>
</evidence>
<keyword evidence="7 8" id="KW-0998">Cell outer membrane</keyword>
<evidence type="ECO:0000256" key="7">
    <source>
        <dbReference type="ARBA" id="ARBA00023237"/>
    </source>
</evidence>
<evidence type="ECO:0000256" key="8">
    <source>
        <dbReference type="PROSITE-ProRule" id="PRU01360"/>
    </source>
</evidence>
<dbReference type="Gene3D" id="2.170.130.10">
    <property type="entry name" value="TonB-dependent receptor, plug domain"/>
    <property type="match status" value="1"/>
</dbReference>
<dbReference type="Pfam" id="PF00593">
    <property type="entry name" value="TonB_dep_Rec_b-barrel"/>
    <property type="match status" value="1"/>
</dbReference>
<evidence type="ECO:0008006" key="15">
    <source>
        <dbReference type="Google" id="ProtNLM"/>
    </source>
</evidence>
<keyword evidence="14" id="KW-1185">Reference proteome</keyword>
<dbReference type="eggNOG" id="COG4771">
    <property type="taxonomic scope" value="Bacteria"/>
</dbReference>
<dbReference type="AlphaFoldDB" id="K2JQA9"/>
<dbReference type="EMBL" id="AMRI01000002">
    <property type="protein sequence ID" value="EKE77503.1"/>
    <property type="molecule type" value="Genomic_DNA"/>
</dbReference>
<evidence type="ECO:0000256" key="4">
    <source>
        <dbReference type="ARBA" id="ARBA00022692"/>
    </source>
</evidence>
<evidence type="ECO:0000256" key="6">
    <source>
        <dbReference type="ARBA" id="ARBA00023136"/>
    </source>
</evidence>
<dbReference type="SUPFAM" id="SSF56935">
    <property type="entry name" value="Porins"/>
    <property type="match status" value="1"/>
</dbReference>
<accession>K2JQA9</accession>
<dbReference type="GO" id="GO:0009279">
    <property type="term" value="C:cell outer membrane"/>
    <property type="evidence" value="ECO:0007669"/>
    <property type="project" value="UniProtKB-SubCell"/>
</dbReference>
<dbReference type="PROSITE" id="PS52016">
    <property type="entry name" value="TONB_DEPENDENT_REC_3"/>
    <property type="match status" value="1"/>
</dbReference>
<comment type="subcellular location">
    <subcellularLocation>
        <location evidence="1 8">Cell outer membrane</location>
        <topology evidence="1 8">Multi-pass membrane protein</topology>
    </subcellularLocation>
</comment>
<evidence type="ECO:0000256" key="5">
    <source>
        <dbReference type="ARBA" id="ARBA00023077"/>
    </source>
</evidence>
<dbReference type="STRING" id="745411.B3C1_01790"/>
<evidence type="ECO:0000259" key="12">
    <source>
        <dbReference type="Pfam" id="PF07715"/>
    </source>
</evidence>
<keyword evidence="4 8" id="KW-0812">Transmembrane</keyword>
<protein>
    <recommendedName>
        <fullName evidence="15">TonB-dependent copper receptor</fullName>
    </recommendedName>
</protein>
<evidence type="ECO:0000256" key="2">
    <source>
        <dbReference type="ARBA" id="ARBA00022448"/>
    </source>
</evidence>
<dbReference type="CDD" id="cd01347">
    <property type="entry name" value="ligand_gated_channel"/>
    <property type="match status" value="1"/>
</dbReference>
<evidence type="ECO:0000256" key="9">
    <source>
        <dbReference type="RuleBase" id="RU003357"/>
    </source>
</evidence>
<dbReference type="PANTHER" id="PTHR30069">
    <property type="entry name" value="TONB-DEPENDENT OUTER MEMBRANE RECEPTOR"/>
    <property type="match status" value="1"/>
</dbReference>
<dbReference type="InterPro" id="IPR010100">
    <property type="entry name" value="TonB-dep_Cu_rcpt"/>
</dbReference>
<evidence type="ECO:0000256" key="3">
    <source>
        <dbReference type="ARBA" id="ARBA00022452"/>
    </source>
</evidence>
<dbReference type="NCBIfam" id="TIGR01778">
    <property type="entry name" value="TonB-copper"/>
    <property type="match status" value="1"/>
</dbReference>